<dbReference type="AlphaFoldDB" id="A0AAE0NNE1"/>
<name>A0AAE0NNE1_9PEZI</name>
<dbReference type="PANTHER" id="PTHR40470">
    <property type="entry name" value="PHYTANOYL-COA DIOXYGENASE FAMILY PROTEIN (AFU_ORTHOLOGUE AFUA_2G15850)"/>
    <property type="match status" value="1"/>
</dbReference>
<comment type="caution">
    <text evidence="1">The sequence shown here is derived from an EMBL/GenBank/DDBJ whole genome shotgun (WGS) entry which is preliminary data.</text>
</comment>
<sequence>MTAPPSPPARPLLARLQHSGFVIIRNTLSATDLTTLRGAAARLTSVARRGDWPHVRTVGKQFPPWDASVARSAGIWGVQHLLHPDLPLSAADRAAFARVYFSDAVLRVVRELLEVDDDEEELVMELFNMLVRPGTEAEPMDDFALRWHRDDISWEATAGEEEARLSGATALQQHAQFNLALYDDASLIVVPGSHARARTAAERGADPYDDDGNAMPGAAAVALAPGDMVFYDNNIVHRGVYAAGRERATLHGSVGRAAVAGADDEAANARARNVLQHGVGAYVDRCDFSGLPQCRTAEAMRRRLVDMGRQHGDVGYSLSG</sequence>
<dbReference type="Proteomes" id="UP001287356">
    <property type="component" value="Unassembled WGS sequence"/>
</dbReference>
<proteinExistence type="predicted"/>
<accession>A0AAE0NNE1</accession>
<dbReference type="Pfam" id="PF05721">
    <property type="entry name" value="PhyH"/>
    <property type="match status" value="1"/>
</dbReference>
<evidence type="ECO:0000313" key="1">
    <source>
        <dbReference type="EMBL" id="KAK3384570.1"/>
    </source>
</evidence>
<reference evidence="1" key="2">
    <citation type="submission" date="2023-06" db="EMBL/GenBank/DDBJ databases">
        <authorList>
            <consortium name="Lawrence Berkeley National Laboratory"/>
            <person name="Haridas S."/>
            <person name="Hensen N."/>
            <person name="Bonometti L."/>
            <person name="Westerberg I."/>
            <person name="Brannstrom I.O."/>
            <person name="Guillou S."/>
            <person name="Cros-Aarteil S."/>
            <person name="Calhoun S."/>
            <person name="Kuo A."/>
            <person name="Mondo S."/>
            <person name="Pangilinan J."/>
            <person name="Riley R."/>
            <person name="Labutti K."/>
            <person name="Andreopoulos B."/>
            <person name="Lipzen A."/>
            <person name="Chen C."/>
            <person name="Yanf M."/>
            <person name="Daum C."/>
            <person name="Ng V."/>
            <person name="Clum A."/>
            <person name="Steindorff A."/>
            <person name="Ohm R."/>
            <person name="Martin F."/>
            <person name="Silar P."/>
            <person name="Natvig D."/>
            <person name="Lalanne C."/>
            <person name="Gautier V."/>
            <person name="Ament-Velasquez S.L."/>
            <person name="Kruys A."/>
            <person name="Hutchinson M.I."/>
            <person name="Powell A.J."/>
            <person name="Barry K."/>
            <person name="Miller A.N."/>
            <person name="Grigoriev I.V."/>
            <person name="Debuchy R."/>
            <person name="Gladieux P."/>
            <person name="Thoren M.H."/>
            <person name="Johannesson H."/>
        </authorList>
    </citation>
    <scope>NUCLEOTIDE SEQUENCE</scope>
    <source>
        <strain evidence="1">CBS 958.72</strain>
    </source>
</reference>
<evidence type="ECO:0008006" key="3">
    <source>
        <dbReference type="Google" id="ProtNLM"/>
    </source>
</evidence>
<protein>
    <recommendedName>
        <fullName evidence="3">Phytanoyl-CoA dioxygenase</fullName>
    </recommendedName>
</protein>
<dbReference type="SUPFAM" id="SSF51197">
    <property type="entry name" value="Clavaminate synthase-like"/>
    <property type="match status" value="1"/>
</dbReference>
<reference evidence="1" key="1">
    <citation type="journal article" date="2023" name="Mol. Phylogenet. Evol.">
        <title>Genome-scale phylogeny and comparative genomics of the fungal order Sordariales.</title>
        <authorList>
            <person name="Hensen N."/>
            <person name="Bonometti L."/>
            <person name="Westerberg I."/>
            <person name="Brannstrom I.O."/>
            <person name="Guillou S."/>
            <person name="Cros-Aarteil S."/>
            <person name="Calhoun S."/>
            <person name="Haridas S."/>
            <person name="Kuo A."/>
            <person name="Mondo S."/>
            <person name="Pangilinan J."/>
            <person name="Riley R."/>
            <person name="LaButti K."/>
            <person name="Andreopoulos B."/>
            <person name="Lipzen A."/>
            <person name="Chen C."/>
            <person name="Yan M."/>
            <person name="Daum C."/>
            <person name="Ng V."/>
            <person name="Clum A."/>
            <person name="Steindorff A."/>
            <person name="Ohm R.A."/>
            <person name="Martin F."/>
            <person name="Silar P."/>
            <person name="Natvig D.O."/>
            <person name="Lalanne C."/>
            <person name="Gautier V."/>
            <person name="Ament-Velasquez S.L."/>
            <person name="Kruys A."/>
            <person name="Hutchinson M.I."/>
            <person name="Powell A.J."/>
            <person name="Barry K."/>
            <person name="Miller A.N."/>
            <person name="Grigoriev I.V."/>
            <person name="Debuchy R."/>
            <person name="Gladieux P."/>
            <person name="Hiltunen Thoren M."/>
            <person name="Johannesson H."/>
        </authorList>
    </citation>
    <scope>NUCLEOTIDE SEQUENCE</scope>
    <source>
        <strain evidence="1">CBS 958.72</strain>
    </source>
</reference>
<gene>
    <name evidence="1" type="ORF">B0T24DRAFT_609000</name>
</gene>
<dbReference type="Gene3D" id="2.60.120.620">
    <property type="entry name" value="q2cbj1_9rhob like domain"/>
    <property type="match status" value="1"/>
</dbReference>
<dbReference type="EMBL" id="JAULSN010000001">
    <property type="protein sequence ID" value="KAK3384570.1"/>
    <property type="molecule type" value="Genomic_DNA"/>
</dbReference>
<evidence type="ECO:0000313" key="2">
    <source>
        <dbReference type="Proteomes" id="UP001287356"/>
    </source>
</evidence>
<keyword evidence="2" id="KW-1185">Reference proteome</keyword>
<dbReference type="PANTHER" id="PTHR40470:SF1">
    <property type="entry name" value="PHYTANOYL-COA DIOXYGENASE FAMILY PROTEIN (AFU_ORTHOLOGUE AFUA_2G15850)"/>
    <property type="match status" value="1"/>
</dbReference>
<organism evidence="1 2">
    <name type="scientific">Lasiosphaeria ovina</name>
    <dbReference type="NCBI Taxonomy" id="92902"/>
    <lineage>
        <taxon>Eukaryota</taxon>
        <taxon>Fungi</taxon>
        <taxon>Dikarya</taxon>
        <taxon>Ascomycota</taxon>
        <taxon>Pezizomycotina</taxon>
        <taxon>Sordariomycetes</taxon>
        <taxon>Sordariomycetidae</taxon>
        <taxon>Sordariales</taxon>
        <taxon>Lasiosphaeriaceae</taxon>
        <taxon>Lasiosphaeria</taxon>
    </lineage>
</organism>
<dbReference type="InterPro" id="IPR008775">
    <property type="entry name" value="Phytyl_CoA_dOase-like"/>
</dbReference>